<keyword evidence="10" id="KW-1185">Reference proteome</keyword>
<dbReference type="EMBL" id="CP133548">
    <property type="protein sequence ID" value="WMS87266.1"/>
    <property type="molecule type" value="Genomic_DNA"/>
</dbReference>
<evidence type="ECO:0000256" key="5">
    <source>
        <dbReference type="ARBA" id="ARBA00023235"/>
    </source>
</evidence>
<proteinExistence type="inferred from homology"/>
<dbReference type="PROSITE" id="PS00174">
    <property type="entry name" value="P_GLUCOSE_ISOMERASE_2"/>
    <property type="match status" value="1"/>
</dbReference>
<dbReference type="InterPro" id="IPR035482">
    <property type="entry name" value="SIS_PGI_2"/>
</dbReference>
<dbReference type="GO" id="GO:0097367">
    <property type="term" value="F:carbohydrate derivative binding"/>
    <property type="evidence" value="ECO:0007669"/>
    <property type="project" value="InterPro"/>
</dbReference>
<evidence type="ECO:0000313" key="10">
    <source>
        <dbReference type="Proteomes" id="UP001239782"/>
    </source>
</evidence>
<reference evidence="9 10" key="1">
    <citation type="submission" date="2023-08" db="EMBL/GenBank/DDBJ databases">
        <title>Pleionea litopenaei sp. nov., isolated from stomach of juvenile Litopenaeus vannamei.</title>
        <authorList>
            <person name="Rho A.M."/>
            <person name="Hwang C.Y."/>
        </authorList>
    </citation>
    <scope>NUCLEOTIDE SEQUENCE [LARGE SCALE GENOMIC DNA]</scope>
    <source>
        <strain evidence="9 10">HL-JVS1</strain>
    </source>
</reference>
<comment type="pathway">
    <text evidence="1 7 8">Carbohydrate degradation; glycolysis; D-glyceraldehyde 3-phosphate and glycerone phosphate from D-glucose: step 2/4.</text>
</comment>
<dbReference type="RefSeq" id="WP_309202406.1">
    <property type="nucleotide sequence ID" value="NZ_CP133548.1"/>
</dbReference>
<evidence type="ECO:0000256" key="8">
    <source>
        <dbReference type="RuleBase" id="RU000612"/>
    </source>
</evidence>
<dbReference type="PRINTS" id="PR00662">
    <property type="entry name" value="G6PISOMERASE"/>
</dbReference>
<dbReference type="InterPro" id="IPR046348">
    <property type="entry name" value="SIS_dom_sf"/>
</dbReference>
<dbReference type="Gene3D" id="3.40.50.10490">
    <property type="entry name" value="Glucose-6-phosphate isomerase like protein, domain 1"/>
    <property type="match status" value="2"/>
</dbReference>
<dbReference type="EC" id="5.3.1.9" evidence="7"/>
<dbReference type="HAMAP" id="MF_00473">
    <property type="entry name" value="G6P_isomerase"/>
    <property type="match status" value="1"/>
</dbReference>
<dbReference type="GO" id="GO:0006096">
    <property type="term" value="P:glycolytic process"/>
    <property type="evidence" value="ECO:0007669"/>
    <property type="project" value="UniProtKB-UniRule"/>
</dbReference>
<keyword evidence="5 7" id="KW-0413">Isomerase</keyword>
<dbReference type="PANTHER" id="PTHR11469:SF1">
    <property type="entry name" value="GLUCOSE-6-PHOSPHATE ISOMERASE"/>
    <property type="match status" value="1"/>
</dbReference>
<comment type="similarity">
    <text evidence="2 7 8">Belongs to the GPI family.</text>
</comment>
<protein>
    <recommendedName>
        <fullName evidence="7">Glucose-6-phosphate isomerase</fullName>
        <shortName evidence="7">GPI</shortName>
        <ecNumber evidence="7">5.3.1.9</ecNumber>
    </recommendedName>
    <alternativeName>
        <fullName evidence="7">Phosphoglucose isomerase</fullName>
        <shortName evidence="7">PGI</shortName>
    </alternativeName>
    <alternativeName>
        <fullName evidence="7">Phosphohexose isomerase</fullName>
        <shortName evidence="7">PHI</shortName>
    </alternativeName>
</protein>
<evidence type="ECO:0000313" key="9">
    <source>
        <dbReference type="EMBL" id="WMS87266.1"/>
    </source>
</evidence>
<dbReference type="SUPFAM" id="SSF53697">
    <property type="entry name" value="SIS domain"/>
    <property type="match status" value="1"/>
</dbReference>
<dbReference type="Proteomes" id="UP001239782">
    <property type="component" value="Chromosome"/>
</dbReference>
<feature type="active site" evidence="7">
    <location>
        <position position="480"/>
    </location>
</feature>
<dbReference type="PROSITE" id="PS51463">
    <property type="entry name" value="P_GLUCOSE_ISOMERASE_3"/>
    <property type="match status" value="1"/>
</dbReference>
<evidence type="ECO:0000256" key="3">
    <source>
        <dbReference type="ARBA" id="ARBA00022432"/>
    </source>
</evidence>
<evidence type="ECO:0000256" key="4">
    <source>
        <dbReference type="ARBA" id="ARBA00023152"/>
    </source>
</evidence>
<dbReference type="InterPro" id="IPR023096">
    <property type="entry name" value="G6P_Isomerase_C"/>
</dbReference>
<feature type="active site" evidence="7">
    <location>
        <position position="372"/>
    </location>
</feature>
<dbReference type="Pfam" id="PF00342">
    <property type="entry name" value="PGI"/>
    <property type="match status" value="1"/>
</dbReference>
<dbReference type="PROSITE" id="PS00765">
    <property type="entry name" value="P_GLUCOSE_ISOMERASE_1"/>
    <property type="match status" value="1"/>
</dbReference>
<comment type="subcellular location">
    <subcellularLocation>
        <location evidence="7">Cytoplasm</location>
    </subcellularLocation>
</comment>
<feature type="active site" description="Proton donor" evidence="7">
    <location>
        <position position="341"/>
    </location>
</feature>
<gene>
    <name evidence="7 9" type="primary">pgi</name>
    <name evidence="9" type="ORF">Q9312_18835</name>
</gene>
<sequence length="510" mass="57086">MNTFQWPSQLIDMAEELGKRRTVDLFDDVRPSQLSQSHDGITIDFSKNKITSDVVDELLNLAQARGLEDKIKSMFNGERINTTEDRAVLHTLLRSSSSELTEYADVLAAREKASRFAEQLRQKKVRGATGQTIDTIINIGIGGSDLGPRLLLEAFEHHVQPNLTVHCLSDVDYQHIAQLLNSVDLEKTLFILCSKSFTTWETQANAQLAIQALKRKVSETEWAKHFAGVAVDESAMTAFGILPERQFKIWDFIGGRYSIWSSVGLVARIALGNERVDEFLSGGEAMDKHFCNAPLKQNLPVLLAMVQIWNINFLKHSVFITLPYHHSLARFPDYQQQLEMESNGKAVTLQGESLDYSTCPYLFGQLGLNAQHAFMQLVHQSQHNSYLEFIAVPEKAVSFEDDVAFRSCLAQSRALMTGTDETVDSAKQCPGDRPSTTIVLDEMSPSMLGKLIALYEHKVFVQSVIWGINAFDQFGVELGKNIAKSLTYASHDDSSVDASTRTLIRRFSKS</sequence>
<dbReference type="GO" id="GO:0006094">
    <property type="term" value="P:gluconeogenesis"/>
    <property type="evidence" value="ECO:0007669"/>
    <property type="project" value="UniProtKB-UniRule"/>
</dbReference>
<dbReference type="GO" id="GO:0005829">
    <property type="term" value="C:cytosol"/>
    <property type="evidence" value="ECO:0007669"/>
    <property type="project" value="TreeGrafter"/>
</dbReference>
<comment type="pathway">
    <text evidence="7">Carbohydrate biosynthesis; gluconeogenesis.</text>
</comment>
<dbReference type="NCBIfam" id="NF001211">
    <property type="entry name" value="PRK00179.1"/>
    <property type="match status" value="1"/>
</dbReference>
<name>A0AA51X6W5_9GAMM</name>
<dbReference type="InterPro" id="IPR035476">
    <property type="entry name" value="SIS_PGI_1"/>
</dbReference>
<keyword evidence="7" id="KW-0963">Cytoplasm</keyword>
<dbReference type="CDD" id="cd05015">
    <property type="entry name" value="SIS_PGI_1"/>
    <property type="match status" value="1"/>
</dbReference>
<evidence type="ECO:0000256" key="7">
    <source>
        <dbReference type="HAMAP-Rule" id="MF_00473"/>
    </source>
</evidence>
<evidence type="ECO:0000256" key="1">
    <source>
        <dbReference type="ARBA" id="ARBA00004926"/>
    </source>
</evidence>
<dbReference type="InterPro" id="IPR018189">
    <property type="entry name" value="Phosphoglucose_isomerase_CS"/>
</dbReference>
<dbReference type="GO" id="GO:0051156">
    <property type="term" value="P:glucose 6-phosphate metabolic process"/>
    <property type="evidence" value="ECO:0007669"/>
    <property type="project" value="TreeGrafter"/>
</dbReference>
<dbReference type="AlphaFoldDB" id="A0AA51X6W5"/>
<organism evidence="9 10">
    <name type="scientific">Pleionea litopenaei</name>
    <dbReference type="NCBI Taxonomy" id="3070815"/>
    <lineage>
        <taxon>Bacteria</taxon>
        <taxon>Pseudomonadati</taxon>
        <taxon>Pseudomonadota</taxon>
        <taxon>Gammaproteobacteria</taxon>
        <taxon>Oceanospirillales</taxon>
        <taxon>Pleioneaceae</taxon>
        <taxon>Pleionea</taxon>
    </lineage>
</organism>
<evidence type="ECO:0000256" key="6">
    <source>
        <dbReference type="ARBA" id="ARBA00029321"/>
    </source>
</evidence>
<keyword evidence="4 7" id="KW-0324">Glycolysis</keyword>
<dbReference type="GO" id="GO:0004347">
    <property type="term" value="F:glucose-6-phosphate isomerase activity"/>
    <property type="evidence" value="ECO:0007669"/>
    <property type="project" value="UniProtKB-UniRule"/>
</dbReference>
<dbReference type="GO" id="GO:0048029">
    <property type="term" value="F:monosaccharide binding"/>
    <property type="evidence" value="ECO:0007669"/>
    <property type="project" value="TreeGrafter"/>
</dbReference>
<comment type="function">
    <text evidence="7">Catalyzes the reversible isomerization of glucose-6-phosphate to fructose-6-phosphate.</text>
</comment>
<accession>A0AA51X6W5</accession>
<evidence type="ECO:0000256" key="2">
    <source>
        <dbReference type="ARBA" id="ARBA00006604"/>
    </source>
</evidence>
<dbReference type="PANTHER" id="PTHR11469">
    <property type="entry name" value="GLUCOSE-6-PHOSPHATE ISOMERASE"/>
    <property type="match status" value="1"/>
</dbReference>
<comment type="catalytic activity">
    <reaction evidence="6 7 8">
        <text>alpha-D-glucose 6-phosphate = beta-D-fructose 6-phosphate</text>
        <dbReference type="Rhea" id="RHEA:11816"/>
        <dbReference type="ChEBI" id="CHEBI:57634"/>
        <dbReference type="ChEBI" id="CHEBI:58225"/>
        <dbReference type="EC" id="5.3.1.9"/>
    </reaction>
</comment>
<keyword evidence="3 7" id="KW-0312">Gluconeogenesis</keyword>
<dbReference type="KEGG" id="plei:Q9312_18835"/>
<dbReference type="CDD" id="cd05016">
    <property type="entry name" value="SIS_PGI_2"/>
    <property type="match status" value="1"/>
</dbReference>
<dbReference type="Gene3D" id="1.10.1390.10">
    <property type="match status" value="1"/>
</dbReference>
<dbReference type="InterPro" id="IPR001672">
    <property type="entry name" value="G6P_Isomerase"/>
</dbReference>